<evidence type="ECO:0000259" key="1">
    <source>
        <dbReference type="Pfam" id="PF04685"/>
    </source>
</evidence>
<dbReference type="InterPro" id="IPR052566">
    <property type="entry name" value="Non-lysos_glucosylceramidase"/>
</dbReference>
<keyword evidence="4" id="KW-1185">Reference proteome</keyword>
<protein>
    <recommendedName>
        <fullName evidence="5">Glycosyl-hydrolase family 116 catalytic region domain-containing protein</fullName>
    </recommendedName>
</protein>
<evidence type="ECO:0000313" key="3">
    <source>
        <dbReference type="EMBL" id="GES20739.1"/>
    </source>
</evidence>
<dbReference type="EMBL" id="BLAF01000018">
    <property type="protein sequence ID" value="GES20739.1"/>
    <property type="molecule type" value="Genomic_DNA"/>
</dbReference>
<dbReference type="PANTHER" id="PTHR12654:SF0">
    <property type="entry name" value="NON-LYSOSOMAL GLUCOSYLCERAMIDASE"/>
    <property type="match status" value="1"/>
</dbReference>
<dbReference type="GO" id="GO:0005975">
    <property type="term" value="P:carbohydrate metabolic process"/>
    <property type="evidence" value="ECO:0007669"/>
    <property type="project" value="InterPro"/>
</dbReference>
<evidence type="ECO:0000259" key="2">
    <source>
        <dbReference type="Pfam" id="PF12215"/>
    </source>
</evidence>
<dbReference type="InterPro" id="IPR012341">
    <property type="entry name" value="6hp_glycosidase-like_sf"/>
</dbReference>
<proteinExistence type="predicted"/>
<dbReference type="Pfam" id="PF04685">
    <property type="entry name" value="DUF608"/>
    <property type="match status" value="1"/>
</dbReference>
<dbReference type="RefSeq" id="WP_155345765.1">
    <property type="nucleotide sequence ID" value="NZ_BAAAHM010000002.1"/>
</dbReference>
<dbReference type="Proteomes" id="UP000377595">
    <property type="component" value="Unassembled WGS sequence"/>
</dbReference>
<dbReference type="Pfam" id="PF12215">
    <property type="entry name" value="Glyco_hydr_116N"/>
    <property type="match status" value="1"/>
</dbReference>
<dbReference type="Gene3D" id="1.50.10.10">
    <property type="match status" value="1"/>
</dbReference>
<dbReference type="InterPro" id="IPR024462">
    <property type="entry name" value="GH116_N"/>
</dbReference>
<dbReference type="OrthoDB" id="9807660at2"/>
<feature type="domain" description="Glycosyl-hydrolase family 116 N-terminal" evidence="2">
    <location>
        <begin position="30"/>
        <end position="368"/>
    </location>
</feature>
<reference evidence="3 4" key="1">
    <citation type="submission" date="2019-10" db="EMBL/GenBank/DDBJ databases">
        <title>Whole genome shotgun sequence of Acrocarpospora pleiomorpha NBRC 16267.</title>
        <authorList>
            <person name="Ichikawa N."/>
            <person name="Kimura A."/>
            <person name="Kitahashi Y."/>
            <person name="Komaki H."/>
            <person name="Oguchi A."/>
        </authorList>
    </citation>
    <scope>NUCLEOTIDE SEQUENCE [LARGE SCALE GENOMIC DNA]</scope>
    <source>
        <strain evidence="3 4">NBRC 16267</strain>
    </source>
</reference>
<dbReference type="InterPro" id="IPR006775">
    <property type="entry name" value="GH116_catalytic"/>
</dbReference>
<dbReference type="InterPro" id="IPR008928">
    <property type="entry name" value="6-hairpin_glycosidase_sf"/>
</dbReference>
<dbReference type="GO" id="GO:0004553">
    <property type="term" value="F:hydrolase activity, hydrolyzing O-glycosyl compounds"/>
    <property type="evidence" value="ECO:0007669"/>
    <property type="project" value="InterPro"/>
</dbReference>
<dbReference type="AlphaFoldDB" id="A0A5M3XKQ9"/>
<accession>A0A5M3XKQ9</accession>
<feature type="domain" description="Glycosyl-hydrolase family 116 catalytic region" evidence="1">
    <location>
        <begin position="486"/>
        <end position="757"/>
    </location>
</feature>
<name>A0A5M3XKQ9_9ACTN</name>
<organism evidence="3 4">
    <name type="scientific">Acrocarpospora pleiomorpha</name>
    <dbReference type="NCBI Taxonomy" id="90975"/>
    <lineage>
        <taxon>Bacteria</taxon>
        <taxon>Bacillati</taxon>
        <taxon>Actinomycetota</taxon>
        <taxon>Actinomycetes</taxon>
        <taxon>Streptosporangiales</taxon>
        <taxon>Streptosporangiaceae</taxon>
        <taxon>Acrocarpospora</taxon>
    </lineage>
</organism>
<evidence type="ECO:0008006" key="5">
    <source>
        <dbReference type="Google" id="ProtNLM"/>
    </source>
</evidence>
<sequence length="833" mass="91891">MTTPHGIDTARQIQAATVRSYPREAAQAAFLLGGIGTGNVSVGSRGELRDWEIFNWPGKGNRLPFSFFALRAETTDGTRIVRVLESQLNGPHALSHGYFNGDLAGLPRFTHSTLRAEYPFVHVDLTEPGVPLHVRLEAFTPFVPGDAEASGIPAAVLRYHVTNLAATDMSVSVVGSLANAAGFVGHDVFGNLKLAGEVTNTQRDGDHARGLYYTTDLPAGHERFGTMGLATTEADVTFRPAWVKGEWTDSAQDFWNDLSSGKRIGPIEEVEVAATGSALNDYLDFSYLELREKVGSIDAAKTIPAGTTATFEFVLTWHFPNRAKGWVEVDEDLDRHAAGGYPLVRNHYATRYDDAWAVLEDLLANLPELERDSRAFTRALYGSSLPAPFLEAAAANITVLRSLTCFWLEDGNFYGWEGIRDDVGCGLGNVNHVWNYAQTVAFLFPELEKTMRDIEFGLEIGDDGDLPFRSRQTLDEPRWEMVPAADGHLGAIVRVCREWRLTGDREFLTRLWPAVERAMRYALSYWDTDGDIVPDSQQNNTYDIEFYGPNGMMGSLMVAALRACQDMADGLGRTATAQEFGALAEASSANLDRLCFNGTFYQQQLIDPDQYRYQIGPGIHSDQLLGQFLAHVSGLGHVLPADHVRQALAAIRHHNFKPRMADVGTVQRVYALNDEPGLVLCSWPDGGRPRFPFGYSDEVWTGVEYQVAASLVYEGMVDDAVTLVDAVRSRQDGFRRNPWSENEAGHHYTRSLASWALISGMLGFNADLGRGTVTFDPKFAEQEFRCFWSHGQGWGTYRHERAADGALHAVIEVLHGTLGADTVNAPLPVTVRG</sequence>
<dbReference type="SUPFAM" id="SSF48208">
    <property type="entry name" value="Six-hairpin glycosidases"/>
    <property type="match status" value="1"/>
</dbReference>
<comment type="caution">
    <text evidence="3">The sequence shown here is derived from an EMBL/GenBank/DDBJ whole genome shotgun (WGS) entry which is preliminary data.</text>
</comment>
<evidence type="ECO:0000313" key="4">
    <source>
        <dbReference type="Proteomes" id="UP000377595"/>
    </source>
</evidence>
<dbReference type="PANTHER" id="PTHR12654">
    <property type="entry name" value="BILE ACID BETA-GLUCOSIDASE-RELATED"/>
    <property type="match status" value="1"/>
</dbReference>
<gene>
    <name evidence="3" type="ORF">Aple_036350</name>
</gene>